<feature type="compositionally biased region" description="Polar residues" evidence="2">
    <location>
        <begin position="135"/>
        <end position="144"/>
    </location>
</feature>
<evidence type="ECO:0000256" key="1">
    <source>
        <dbReference type="RuleBase" id="RU363067"/>
    </source>
</evidence>
<comment type="similarity">
    <text evidence="1">Belongs to the cyclic nucleotide phosphodiesterase family.</text>
</comment>
<keyword evidence="1" id="KW-0479">Metal-binding</keyword>
<dbReference type="PANTHER" id="PTHR11347">
    <property type="entry name" value="CYCLIC NUCLEOTIDE PHOSPHODIESTERASE"/>
    <property type="match status" value="1"/>
</dbReference>
<dbReference type="AlphaFoldDB" id="A0A183MHF4"/>
<reference evidence="3 4" key="1">
    <citation type="submission" date="2018-11" db="EMBL/GenBank/DDBJ databases">
        <authorList>
            <consortium name="Pathogen Informatics"/>
        </authorList>
    </citation>
    <scope>NUCLEOTIDE SEQUENCE [LARGE SCALE GENOMIC DNA]</scope>
    <source>
        <strain evidence="3 4">Zambia</strain>
    </source>
</reference>
<sequence length="548" mass="64467">MLKCRCVNQHLKADAYINYYKLYELLLYDLPFLSYALYITYSLPHSQSHLAKSCSNVVSYFMVHCGLSGWHINLIIEKTNYTNCVLIFSTDESNQLLCIASSDVLFTGQLKIDVEKPLLENNSHLFNDSTIQEIEQKQPTTMGENKSDSSGGGNQEELLELDRTRIEESNRLCHYKANPHIESSRSKKEKRKTDEHITPRNGDGHEKIEEEMDKTRKEGRGQKINIDLRTLAIDSIDSIIKSINQLDLNVYLIHLFFHNNDPNHLTLIEFHKLNNDQRFSKYEKYLLSNYITDFLMVIMPQISDNEIAQLIDHKIHSLTQIHPNFNEIYFLSRSVNERDSTVATMIMFNNLGFIKQWNICQSKLACFILTIKNNYRQPTYHNWTHAFTVGHMAYIILTIERTLIHQYLDEMEQLALFIGALCHDIDHRGFNNHYQTLIHSPLDAVYGYKGSILEHHHIDQTMRILNMKDCNIFSQMTKIKNYVIQYLYYYYHHHHHHLIEKAFIPELHIHFIDSIVLSCFKILSNILPKFQSILYTIDKNKQIWQILF</sequence>
<dbReference type="SUPFAM" id="SSF109604">
    <property type="entry name" value="HD-domain/PDEase-like"/>
    <property type="match status" value="1"/>
</dbReference>
<dbReference type="EMBL" id="UZAI01016941">
    <property type="protein sequence ID" value="VDP18396.1"/>
    <property type="molecule type" value="Genomic_DNA"/>
</dbReference>
<accession>A0A183MHF4</accession>
<dbReference type="Pfam" id="PF00233">
    <property type="entry name" value="PDEase_I"/>
    <property type="match status" value="1"/>
</dbReference>
<feature type="compositionally biased region" description="Basic and acidic residues" evidence="2">
    <location>
        <begin position="182"/>
        <end position="218"/>
    </location>
</feature>
<dbReference type="CDD" id="cd00077">
    <property type="entry name" value="HDc"/>
    <property type="match status" value="1"/>
</dbReference>
<feature type="region of interest" description="Disordered" evidence="2">
    <location>
        <begin position="178"/>
        <end position="218"/>
    </location>
</feature>
<dbReference type="PROSITE" id="PS00126">
    <property type="entry name" value="PDEASE_I_1"/>
    <property type="match status" value="1"/>
</dbReference>
<name>A0A183MHF4_9TREM</name>
<keyword evidence="4" id="KW-1185">Reference proteome</keyword>
<feature type="region of interest" description="Disordered" evidence="2">
    <location>
        <begin position="135"/>
        <end position="156"/>
    </location>
</feature>
<comment type="cofactor">
    <cofactor evidence="1">
        <name>a divalent metal cation</name>
        <dbReference type="ChEBI" id="CHEBI:60240"/>
    </cofactor>
    <text evidence="1">Binds 2 divalent metal cations per subunit. Site 1 may preferentially bind zinc ions, while site 2 has a preference for magnesium and/or manganese ions.</text>
</comment>
<keyword evidence="1" id="KW-0378">Hydrolase</keyword>
<dbReference type="PRINTS" id="PR00387">
    <property type="entry name" value="PDIESTERASE1"/>
</dbReference>
<evidence type="ECO:0000313" key="4">
    <source>
        <dbReference type="Proteomes" id="UP000277204"/>
    </source>
</evidence>
<organism evidence="3 4">
    <name type="scientific">Schistosoma margrebowiei</name>
    <dbReference type="NCBI Taxonomy" id="48269"/>
    <lineage>
        <taxon>Eukaryota</taxon>
        <taxon>Metazoa</taxon>
        <taxon>Spiralia</taxon>
        <taxon>Lophotrochozoa</taxon>
        <taxon>Platyhelminthes</taxon>
        <taxon>Trematoda</taxon>
        <taxon>Digenea</taxon>
        <taxon>Strigeidida</taxon>
        <taxon>Schistosomatoidea</taxon>
        <taxon>Schistosomatidae</taxon>
        <taxon>Schistosoma</taxon>
    </lineage>
</organism>
<gene>
    <name evidence="3" type="ORF">SMRZ_LOCUS15479</name>
</gene>
<dbReference type="GO" id="GO:0004114">
    <property type="term" value="F:3',5'-cyclic-nucleotide phosphodiesterase activity"/>
    <property type="evidence" value="ECO:0007669"/>
    <property type="project" value="InterPro"/>
</dbReference>
<dbReference type="GO" id="GO:0007165">
    <property type="term" value="P:signal transduction"/>
    <property type="evidence" value="ECO:0007669"/>
    <property type="project" value="InterPro"/>
</dbReference>
<proteinExistence type="inferred from homology"/>
<dbReference type="Gene3D" id="1.10.1300.10">
    <property type="entry name" value="3'5'-cyclic nucleotide phosphodiesterase, catalytic domain"/>
    <property type="match status" value="2"/>
</dbReference>
<dbReference type="Proteomes" id="UP000277204">
    <property type="component" value="Unassembled WGS sequence"/>
</dbReference>
<dbReference type="GO" id="GO:0046872">
    <property type="term" value="F:metal ion binding"/>
    <property type="evidence" value="ECO:0007669"/>
    <property type="project" value="UniProtKB-KW"/>
</dbReference>
<dbReference type="InterPro" id="IPR023088">
    <property type="entry name" value="PDEase"/>
</dbReference>
<dbReference type="STRING" id="48269.A0A183MHF4"/>
<dbReference type="InterPro" id="IPR003607">
    <property type="entry name" value="HD/PDEase_dom"/>
</dbReference>
<dbReference type="InterPro" id="IPR023174">
    <property type="entry name" value="PDEase_CS"/>
</dbReference>
<dbReference type="SMART" id="SM00471">
    <property type="entry name" value="HDc"/>
    <property type="match status" value="1"/>
</dbReference>
<dbReference type="InterPro" id="IPR036971">
    <property type="entry name" value="PDEase_catalytic_dom_sf"/>
</dbReference>
<evidence type="ECO:0000313" key="3">
    <source>
        <dbReference type="EMBL" id="VDP18396.1"/>
    </source>
</evidence>
<dbReference type="EC" id="3.1.4.-" evidence="1"/>
<evidence type="ECO:0000256" key="2">
    <source>
        <dbReference type="SAM" id="MobiDB-lite"/>
    </source>
</evidence>
<dbReference type="InterPro" id="IPR002073">
    <property type="entry name" value="PDEase_catalytic_dom"/>
</dbReference>
<dbReference type="PROSITE" id="PS51845">
    <property type="entry name" value="PDEASE_I_2"/>
    <property type="match status" value="1"/>
</dbReference>
<protein>
    <recommendedName>
        <fullName evidence="1">Phosphodiesterase</fullName>
        <ecNumber evidence="1">3.1.4.-</ecNumber>
    </recommendedName>
</protein>